<evidence type="ECO:0000313" key="2">
    <source>
        <dbReference type="EMBL" id="GJS72548.1"/>
    </source>
</evidence>
<dbReference type="Proteomes" id="UP001151760">
    <property type="component" value="Unassembled WGS sequence"/>
</dbReference>
<feature type="region of interest" description="Disordered" evidence="1">
    <location>
        <begin position="190"/>
        <end position="221"/>
    </location>
</feature>
<evidence type="ECO:0000313" key="3">
    <source>
        <dbReference type="Proteomes" id="UP001151760"/>
    </source>
</evidence>
<sequence>MMKKSHNLDSQANYASLENRVYRLERQVVEMSKFNIQATIDKFVEARLKQIELPKGIPDVKKIKLEKAAKQNVPNHSAHQALYDALVVSLSIDEDDMDRIFGKSHQTKRKMDDHDKDPSPNADKDSKKRQEKPDSYKDDKDQARSSKQGKSSTKPSKSNKPIDADKVIHDVETYTRECVEDLVHDYIPTAPDGNKTKWFKQSPRPATPESPDPDWSKDHNADIEPSQNWFLELEKTGKPPKDFNDVPGCPVFELFKGSCRSCKELEYHLEQRYLAFSDKLDCTNPEGDIITQDFSKPLPLLSAHGRQYIPILSIFRITVEKYCGYGYLKEMVVKRENQKEYMFKESEFPSLHLNDIVDITIIKHKVEELTKPQVSTPGVDRTYKFGDATITKVRDELKYRLTNSRFSYNINKPTRPWSDKDKKQAMAMVKEIEKTLHRRRISKSLECYVGGRNHEADYRLLTRTD</sequence>
<organism evidence="2 3">
    <name type="scientific">Tanacetum coccineum</name>
    <dbReference type="NCBI Taxonomy" id="301880"/>
    <lineage>
        <taxon>Eukaryota</taxon>
        <taxon>Viridiplantae</taxon>
        <taxon>Streptophyta</taxon>
        <taxon>Embryophyta</taxon>
        <taxon>Tracheophyta</taxon>
        <taxon>Spermatophyta</taxon>
        <taxon>Magnoliopsida</taxon>
        <taxon>eudicotyledons</taxon>
        <taxon>Gunneridae</taxon>
        <taxon>Pentapetalae</taxon>
        <taxon>asterids</taxon>
        <taxon>campanulids</taxon>
        <taxon>Asterales</taxon>
        <taxon>Asteraceae</taxon>
        <taxon>Asteroideae</taxon>
        <taxon>Anthemideae</taxon>
        <taxon>Anthemidinae</taxon>
        <taxon>Tanacetum</taxon>
    </lineage>
</organism>
<protein>
    <submittedName>
        <fullName evidence="2">Uncharacterized protein</fullName>
    </submittedName>
</protein>
<name>A0ABQ4Y5Z2_9ASTR</name>
<accession>A0ABQ4Y5Z2</accession>
<gene>
    <name evidence="2" type="ORF">Tco_0705389</name>
</gene>
<comment type="caution">
    <text evidence="2">The sequence shown here is derived from an EMBL/GenBank/DDBJ whole genome shotgun (WGS) entry which is preliminary data.</text>
</comment>
<dbReference type="EMBL" id="BQNB010010087">
    <property type="protein sequence ID" value="GJS72548.1"/>
    <property type="molecule type" value="Genomic_DNA"/>
</dbReference>
<reference evidence="2" key="2">
    <citation type="submission" date="2022-01" db="EMBL/GenBank/DDBJ databases">
        <authorList>
            <person name="Yamashiro T."/>
            <person name="Shiraishi A."/>
            <person name="Satake H."/>
            <person name="Nakayama K."/>
        </authorList>
    </citation>
    <scope>NUCLEOTIDE SEQUENCE</scope>
</reference>
<feature type="compositionally biased region" description="Low complexity" evidence="1">
    <location>
        <begin position="150"/>
        <end position="159"/>
    </location>
</feature>
<feature type="region of interest" description="Disordered" evidence="1">
    <location>
        <begin position="103"/>
        <end position="165"/>
    </location>
</feature>
<keyword evidence="3" id="KW-1185">Reference proteome</keyword>
<feature type="compositionally biased region" description="Basic and acidic residues" evidence="1">
    <location>
        <begin position="109"/>
        <end position="144"/>
    </location>
</feature>
<proteinExistence type="predicted"/>
<evidence type="ECO:0000256" key="1">
    <source>
        <dbReference type="SAM" id="MobiDB-lite"/>
    </source>
</evidence>
<reference evidence="2" key="1">
    <citation type="journal article" date="2022" name="Int. J. Mol. Sci.">
        <title>Draft Genome of Tanacetum Coccineum: Genomic Comparison of Closely Related Tanacetum-Family Plants.</title>
        <authorList>
            <person name="Yamashiro T."/>
            <person name="Shiraishi A."/>
            <person name="Nakayama K."/>
            <person name="Satake H."/>
        </authorList>
    </citation>
    <scope>NUCLEOTIDE SEQUENCE</scope>
</reference>